<accession>A0ABT7PWA8</accession>
<sequence>MANARQIHRQHHDPLTHIAGEMRPFIHTASRYRSSADVDLHY</sequence>
<evidence type="ECO:0000313" key="2">
    <source>
        <dbReference type="EMBL" id="MDM5071375.1"/>
    </source>
</evidence>
<reference evidence="2" key="1">
    <citation type="submission" date="2024-05" db="EMBL/GenBank/DDBJ databases">
        <title>WGS of Aeromonas isolates.</title>
        <authorList>
            <person name="Lee H."/>
        </authorList>
    </citation>
    <scope>NUCLEOTIDE SEQUENCE</scope>
    <source>
        <strain evidence="2">SU58-3</strain>
    </source>
</reference>
<organism evidence="2 3">
    <name type="scientific">Aeromonas bestiarum</name>
    <dbReference type="NCBI Taxonomy" id="105751"/>
    <lineage>
        <taxon>Bacteria</taxon>
        <taxon>Pseudomonadati</taxon>
        <taxon>Pseudomonadota</taxon>
        <taxon>Gammaproteobacteria</taxon>
        <taxon>Aeromonadales</taxon>
        <taxon>Aeromonadaceae</taxon>
        <taxon>Aeromonas</taxon>
    </lineage>
</organism>
<keyword evidence="3" id="KW-1185">Reference proteome</keyword>
<feature type="compositionally biased region" description="Basic residues" evidence="1">
    <location>
        <begin position="1"/>
        <end position="11"/>
    </location>
</feature>
<comment type="caution">
    <text evidence="2">The sequence shown here is derived from an EMBL/GenBank/DDBJ whole genome shotgun (WGS) entry which is preliminary data.</text>
</comment>
<dbReference type="RefSeq" id="WP_290017634.1">
    <property type="nucleotide sequence ID" value="NZ_JAOPLL010000002.1"/>
</dbReference>
<dbReference type="EMBL" id="JAOPLL010000002">
    <property type="protein sequence ID" value="MDM5071375.1"/>
    <property type="molecule type" value="Genomic_DNA"/>
</dbReference>
<gene>
    <name evidence="2" type="ORF">OB935_05830</name>
</gene>
<evidence type="ECO:0000256" key="1">
    <source>
        <dbReference type="SAM" id="MobiDB-lite"/>
    </source>
</evidence>
<feature type="region of interest" description="Disordered" evidence="1">
    <location>
        <begin position="1"/>
        <end position="20"/>
    </location>
</feature>
<evidence type="ECO:0000313" key="3">
    <source>
        <dbReference type="Proteomes" id="UP001168107"/>
    </source>
</evidence>
<name>A0ABT7PWA8_9GAMM</name>
<proteinExistence type="predicted"/>
<protein>
    <submittedName>
        <fullName evidence="2">Uncharacterized protein</fullName>
    </submittedName>
</protein>
<dbReference type="Proteomes" id="UP001168107">
    <property type="component" value="Unassembled WGS sequence"/>
</dbReference>